<dbReference type="Proteomes" id="UP000824596">
    <property type="component" value="Unassembled WGS sequence"/>
</dbReference>
<evidence type="ECO:0000313" key="3">
    <source>
        <dbReference type="Proteomes" id="UP000824596"/>
    </source>
</evidence>
<dbReference type="GeneID" id="68360697"/>
<organism evidence="2 3">
    <name type="scientific">Hirsutella rhossiliensis</name>
    <dbReference type="NCBI Taxonomy" id="111463"/>
    <lineage>
        <taxon>Eukaryota</taxon>
        <taxon>Fungi</taxon>
        <taxon>Dikarya</taxon>
        <taxon>Ascomycota</taxon>
        <taxon>Pezizomycotina</taxon>
        <taxon>Sordariomycetes</taxon>
        <taxon>Hypocreomycetidae</taxon>
        <taxon>Hypocreales</taxon>
        <taxon>Ophiocordycipitaceae</taxon>
        <taxon>Hirsutella</taxon>
    </lineage>
</organism>
<sequence length="97" mass="10557">MPKKKKFLQGNDRDVPRFTCIGRIPSAKDRDLCVRGKGRERKGGGASGDEDFDAQGNKDEDILDANKCNAKDTEDDAAAAADDNQVGRAAEYAARIR</sequence>
<protein>
    <submittedName>
        <fullName evidence="2">Uncharacterized protein</fullName>
    </submittedName>
</protein>
<dbReference type="AlphaFoldDB" id="A0A9P8MLA6"/>
<comment type="caution">
    <text evidence="2">The sequence shown here is derived from an EMBL/GenBank/DDBJ whole genome shotgun (WGS) entry which is preliminary data.</text>
</comment>
<reference evidence="2" key="1">
    <citation type="submission" date="2021-09" db="EMBL/GenBank/DDBJ databases">
        <title>A high-quality genome of the endoparasitic fungus Hirsutella rhossiliensis with a comparison of Hirsutella genomes reveals transposable elements contributing to genome size variation.</title>
        <authorList>
            <person name="Lin R."/>
            <person name="Jiao Y."/>
            <person name="Sun X."/>
            <person name="Ling J."/>
            <person name="Xie B."/>
            <person name="Cheng X."/>
        </authorList>
    </citation>
    <scope>NUCLEOTIDE SEQUENCE</scope>
    <source>
        <strain evidence="2">HR02</strain>
    </source>
</reference>
<proteinExistence type="predicted"/>
<dbReference type="EMBL" id="JAIZPD010000021">
    <property type="protein sequence ID" value="KAH0957422.1"/>
    <property type="molecule type" value="Genomic_DNA"/>
</dbReference>
<name>A0A9P8MLA6_9HYPO</name>
<evidence type="ECO:0000313" key="2">
    <source>
        <dbReference type="EMBL" id="KAH0957422.1"/>
    </source>
</evidence>
<accession>A0A9P8MLA6</accession>
<dbReference type="RefSeq" id="XP_044714936.1">
    <property type="nucleotide sequence ID" value="XM_044870039.1"/>
</dbReference>
<keyword evidence="3" id="KW-1185">Reference proteome</keyword>
<gene>
    <name evidence="2" type="ORF">HRG_11569</name>
</gene>
<evidence type="ECO:0000256" key="1">
    <source>
        <dbReference type="SAM" id="MobiDB-lite"/>
    </source>
</evidence>
<feature type="region of interest" description="Disordered" evidence="1">
    <location>
        <begin position="35"/>
        <end position="60"/>
    </location>
</feature>